<reference evidence="2 3" key="1">
    <citation type="submission" date="2019-01" db="EMBL/GenBank/DDBJ databases">
        <title>Vibrio BEI176 sp. nov, a marine bacterium isolated from China: eastern marignal seas.</title>
        <authorList>
            <person name="Li B."/>
        </authorList>
    </citation>
    <scope>NUCLEOTIDE SEQUENCE [LARGE SCALE GENOMIC DNA]</scope>
    <source>
        <strain evidence="2 3">BEI176</strain>
    </source>
</reference>
<evidence type="ECO:0000313" key="3">
    <source>
        <dbReference type="Proteomes" id="UP000297753"/>
    </source>
</evidence>
<name>A0A4Y8WCN6_9VIBR</name>
<accession>A0A4Y8WCN6</accession>
<evidence type="ECO:0000259" key="1">
    <source>
        <dbReference type="Pfam" id="PF14321"/>
    </source>
</evidence>
<dbReference type="OrthoDB" id="7062064at2"/>
<sequence>MKLTKLGLLSASIALILSGCNSDDSSSGTTPVTLSVSDAPVDEVSQVVVTYSKVAFLPLGSDKPILFDVYKTDDEGNPVDENGNPLPDGEDPIPLSVNLLDFQGGDAQELIENQNIPTGDYKLCLFANDGDHPTYPSYVEAVGTGNHPLTVQGEGKCPQGVGSIDNAGVLYFNDTFTVNNDNNDYVVEFDLRRGLKEPKNGSDTYTIQRTSVSLVNTTEAGEIAGNVADSTMGTCESSTSSFAYSHAVYLYEGNVTQAEMDSFASDSGTVAPITAANVTLDDGGVTYEYEFGFVKPGTYSVGYTCTANNDSEEGLTGNFDIHAADSGLTVTAGSETTVNF</sequence>
<dbReference type="PROSITE" id="PS51257">
    <property type="entry name" value="PROKAR_LIPOPROTEIN"/>
    <property type="match status" value="1"/>
</dbReference>
<evidence type="ECO:0000313" key="2">
    <source>
        <dbReference type="EMBL" id="TFH90577.1"/>
    </source>
</evidence>
<keyword evidence="3" id="KW-1185">Reference proteome</keyword>
<dbReference type="RefSeq" id="WP_134836422.1">
    <property type="nucleotide sequence ID" value="NZ_SATR01000026.1"/>
</dbReference>
<dbReference type="Proteomes" id="UP000297753">
    <property type="component" value="Unassembled WGS sequence"/>
</dbReference>
<gene>
    <name evidence="2" type="ORF">ELS82_16325</name>
</gene>
<proteinExistence type="predicted"/>
<organism evidence="2 3">
    <name type="scientific">Vibrio ouci</name>
    <dbReference type="NCBI Taxonomy" id="2499078"/>
    <lineage>
        <taxon>Bacteria</taxon>
        <taxon>Pseudomonadati</taxon>
        <taxon>Pseudomonadota</taxon>
        <taxon>Gammaproteobacteria</taxon>
        <taxon>Vibrionales</taxon>
        <taxon>Vibrionaceae</taxon>
        <taxon>Vibrio</taxon>
    </lineage>
</organism>
<comment type="caution">
    <text evidence="2">The sequence shown here is derived from an EMBL/GenBank/DDBJ whole genome shotgun (WGS) entry which is preliminary data.</text>
</comment>
<dbReference type="EMBL" id="SATR01000026">
    <property type="protein sequence ID" value="TFH90577.1"/>
    <property type="molecule type" value="Genomic_DNA"/>
</dbReference>
<protein>
    <submittedName>
        <fullName evidence="2">DUF4382 domain-containing protein</fullName>
    </submittedName>
</protein>
<dbReference type="AlphaFoldDB" id="A0A4Y8WCN6"/>
<dbReference type="InterPro" id="IPR025491">
    <property type="entry name" value="DUF4382"/>
</dbReference>
<feature type="domain" description="DUF4382" evidence="1">
    <location>
        <begin position="30"/>
        <end position="207"/>
    </location>
</feature>
<dbReference type="Pfam" id="PF14321">
    <property type="entry name" value="DUF4382"/>
    <property type="match status" value="1"/>
</dbReference>